<evidence type="ECO:0000313" key="3">
    <source>
        <dbReference type="Proteomes" id="UP000774000"/>
    </source>
</evidence>
<dbReference type="PANTHER" id="PTHR43792:SF9">
    <property type="entry name" value="RIBOSOMAL-PROTEIN-ALANINE ACETYLTRANSFERASE"/>
    <property type="match status" value="1"/>
</dbReference>
<sequence>MLRDKVFAEFPELETERLRLRKLKLSDAEELFKVFSNPKVMKYYNLYPFDSLAQAKELIRNYSDGFEEQRVLRWGLEHKEKEKIIGSCGIYDWREHFCRATVGYELGTKYWEQGFMSETLTEIIRFGFRRMRLNRIQALVEPPNEASRQLLTSMGFKEEGLLRNYMFYKGEYKDLIMYSLLRKDFVLKCSWQD</sequence>
<evidence type="ECO:0000259" key="1">
    <source>
        <dbReference type="PROSITE" id="PS51186"/>
    </source>
</evidence>
<keyword evidence="2" id="KW-0808">Transferase</keyword>
<dbReference type="GO" id="GO:0008999">
    <property type="term" value="F:protein-N-terminal-alanine acetyltransferase activity"/>
    <property type="evidence" value="ECO:0007669"/>
    <property type="project" value="UniProtKB-EC"/>
</dbReference>
<keyword evidence="2" id="KW-0012">Acyltransferase</keyword>
<gene>
    <name evidence="2" type="ORF">JOC47_000989</name>
</gene>
<dbReference type="InterPro" id="IPR000182">
    <property type="entry name" value="GNAT_dom"/>
</dbReference>
<proteinExistence type="predicted"/>
<evidence type="ECO:0000313" key="2">
    <source>
        <dbReference type="EMBL" id="MBM7556153.1"/>
    </source>
</evidence>
<dbReference type="PROSITE" id="PS51186">
    <property type="entry name" value="GNAT"/>
    <property type="match status" value="1"/>
</dbReference>
<dbReference type="Gene3D" id="3.40.630.30">
    <property type="match status" value="1"/>
</dbReference>
<dbReference type="PANTHER" id="PTHR43792">
    <property type="entry name" value="GNAT FAMILY, PUTATIVE (AFU_ORTHOLOGUE AFUA_3G00765)-RELATED-RELATED"/>
    <property type="match status" value="1"/>
</dbReference>
<dbReference type="GO" id="GO:0005737">
    <property type="term" value="C:cytoplasm"/>
    <property type="evidence" value="ECO:0007669"/>
    <property type="project" value="TreeGrafter"/>
</dbReference>
<dbReference type="EC" id="2.3.1.267" evidence="2"/>
<name>A0A938XNQ8_9FIRM</name>
<dbReference type="SUPFAM" id="SSF55729">
    <property type="entry name" value="Acyl-CoA N-acyltransferases (Nat)"/>
    <property type="match status" value="1"/>
</dbReference>
<reference evidence="2" key="1">
    <citation type="submission" date="2021-01" db="EMBL/GenBank/DDBJ databases">
        <title>Genomic Encyclopedia of Type Strains, Phase IV (KMG-IV): sequencing the most valuable type-strain genomes for metagenomic binning, comparative biology and taxonomic classification.</title>
        <authorList>
            <person name="Goeker M."/>
        </authorList>
    </citation>
    <scope>NUCLEOTIDE SEQUENCE</scope>
    <source>
        <strain evidence="2">DSM 23230</strain>
    </source>
</reference>
<keyword evidence="3" id="KW-1185">Reference proteome</keyword>
<accession>A0A938XNQ8</accession>
<dbReference type="AlphaFoldDB" id="A0A938XNQ8"/>
<dbReference type="InterPro" id="IPR051531">
    <property type="entry name" value="N-acetyltransferase"/>
</dbReference>
<dbReference type="InterPro" id="IPR016181">
    <property type="entry name" value="Acyl_CoA_acyltransferase"/>
</dbReference>
<organism evidence="2 3">
    <name type="scientific">Halanaerobacter jeridensis</name>
    <dbReference type="NCBI Taxonomy" id="706427"/>
    <lineage>
        <taxon>Bacteria</taxon>
        <taxon>Bacillati</taxon>
        <taxon>Bacillota</taxon>
        <taxon>Clostridia</taxon>
        <taxon>Halanaerobiales</taxon>
        <taxon>Halobacteroidaceae</taxon>
        <taxon>Halanaerobacter</taxon>
    </lineage>
</organism>
<comment type="caution">
    <text evidence="2">The sequence shown here is derived from an EMBL/GenBank/DDBJ whole genome shotgun (WGS) entry which is preliminary data.</text>
</comment>
<feature type="domain" description="N-acetyltransferase" evidence="1">
    <location>
        <begin position="18"/>
        <end position="182"/>
    </location>
</feature>
<dbReference type="Pfam" id="PF13302">
    <property type="entry name" value="Acetyltransf_3"/>
    <property type="match status" value="1"/>
</dbReference>
<dbReference type="Proteomes" id="UP000774000">
    <property type="component" value="Unassembled WGS sequence"/>
</dbReference>
<protein>
    <submittedName>
        <fullName evidence="2">Ribosomal-protein-alanine N-acetyltransferase</fullName>
        <ecNumber evidence="2">2.3.1.267</ecNumber>
    </submittedName>
</protein>
<dbReference type="RefSeq" id="WP_204700867.1">
    <property type="nucleotide sequence ID" value="NZ_JAFBDQ010000004.1"/>
</dbReference>
<dbReference type="EMBL" id="JAFBDQ010000004">
    <property type="protein sequence ID" value="MBM7556153.1"/>
    <property type="molecule type" value="Genomic_DNA"/>
</dbReference>